<proteinExistence type="predicted"/>
<dbReference type="InterPro" id="IPR008969">
    <property type="entry name" value="CarboxyPept-like_regulatory"/>
</dbReference>
<dbReference type="Gene3D" id="2.60.40.1120">
    <property type="entry name" value="Carboxypeptidase-like, regulatory domain"/>
    <property type="match status" value="1"/>
</dbReference>
<dbReference type="Pfam" id="PF13715">
    <property type="entry name" value="CarbopepD_reg_2"/>
    <property type="match status" value="1"/>
</dbReference>
<comment type="caution">
    <text evidence="2">The sequence shown here is derived from an EMBL/GenBank/DDBJ whole genome shotgun (WGS) entry which is preliminary data.</text>
</comment>
<sequence>MKSLAFQLLFILMLFASTNLISQEAYTISGIVEDEQHKPIQNATVFISGSQKVTKTSETGQFTFIGITAGNYSISSKMLGFETPSLAITIHDKSINLAIILKEKPITLNEVNIISDDDRKWYYSIFKEQFLGKSIDKKKCVILNSEILNFIGKKINPPYDLILKVSADELLIIENKLLGYRIKYLLRAFEYNAKTRITSYDGDSSFEEIEGTPEQKKIWAKNRLAAYQGSLMHFLRSAYNNTVLQEGFIANQLIKSSNIFDERIYRNPNPAKFSSLVNRVDSSFVSYKFNGLNIVYRPKKASLEIVRGESKVIIDSYPDDRNLLPIDATGKSSQLLLHLKEAIIDARGSVYSGYQTFLIRGLWSEKRLGDQLPFEYQP</sequence>
<dbReference type="Proteomes" id="UP000291485">
    <property type="component" value="Unassembled WGS sequence"/>
</dbReference>
<dbReference type="AlphaFoldDB" id="A0A4R0P2V1"/>
<name>A0A4R0P2V1_9SPHI</name>
<keyword evidence="1" id="KW-0732">Signal</keyword>
<dbReference type="RefSeq" id="WP_131557164.1">
    <property type="nucleotide sequence ID" value="NZ_SJSN01000004.1"/>
</dbReference>
<organism evidence="2 3">
    <name type="scientific">Pedobacter frigidisoli</name>
    <dbReference type="NCBI Taxonomy" id="2530455"/>
    <lineage>
        <taxon>Bacteria</taxon>
        <taxon>Pseudomonadati</taxon>
        <taxon>Bacteroidota</taxon>
        <taxon>Sphingobacteriia</taxon>
        <taxon>Sphingobacteriales</taxon>
        <taxon>Sphingobacteriaceae</taxon>
        <taxon>Pedobacter</taxon>
    </lineage>
</organism>
<keyword evidence="2" id="KW-0645">Protease</keyword>
<keyword evidence="2" id="KW-0378">Hydrolase</keyword>
<dbReference type="EMBL" id="SJSN01000004">
    <property type="protein sequence ID" value="TCD11145.1"/>
    <property type="molecule type" value="Genomic_DNA"/>
</dbReference>
<keyword evidence="2" id="KW-0121">Carboxypeptidase</keyword>
<feature type="chain" id="PRO_5020987487" evidence="1">
    <location>
        <begin position="23"/>
        <end position="378"/>
    </location>
</feature>
<feature type="signal peptide" evidence="1">
    <location>
        <begin position="1"/>
        <end position="22"/>
    </location>
</feature>
<reference evidence="2 3" key="1">
    <citation type="submission" date="2019-02" db="EMBL/GenBank/DDBJ databases">
        <title>Pedobacter sp. RP-3-11 sp. nov., isolated from Arctic soil.</title>
        <authorList>
            <person name="Dahal R.H."/>
        </authorList>
    </citation>
    <scope>NUCLEOTIDE SEQUENCE [LARGE SCALE GENOMIC DNA]</scope>
    <source>
        <strain evidence="2 3">RP-3-11</strain>
    </source>
</reference>
<dbReference type="SUPFAM" id="SSF49464">
    <property type="entry name" value="Carboxypeptidase regulatory domain-like"/>
    <property type="match status" value="1"/>
</dbReference>
<gene>
    <name evidence="2" type="ORF">EZ449_06525</name>
</gene>
<accession>A0A4R0P2V1</accession>
<keyword evidence="3" id="KW-1185">Reference proteome</keyword>
<protein>
    <submittedName>
        <fullName evidence="2">Carboxypeptidase-like regulatory domain-containing protein</fullName>
    </submittedName>
</protein>
<evidence type="ECO:0000256" key="1">
    <source>
        <dbReference type="SAM" id="SignalP"/>
    </source>
</evidence>
<dbReference type="OrthoDB" id="1223654at2"/>
<evidence type="ECO:0000313" key="3">
    <source>
        <dbReference type="Proteomes" id="UP000291485"/>
    </source>
</evidence>
<dbReference type="GO" id="GO:0004180">
    <property type="term" value="F:carboxypeptidase activity"/>
    <property type="evidence" value="ECO:0007669"/>
    <property type="project" value="UniProtKB-KW"/>
</dbReference>
<evidence type="ECO:0000313" key="2">
    <source>
        <dbReference type="EMBL" id="TCD11145.1"/>
    </source>
</evidence>